<name>A0A3G1KSZ1_FORW1</name>
<dbReference type="InterPro" id="IPR035906">
    <property type="entry name" value="MetI-like_sf"/>
</dbReference>
<evidence type="ECO:0000256" key="4">
    <source>
        <dbReference type="ARBA" id="ARBA00022692"/>
    </source>
</evidence>
<dbReference type="GO" id="GO:0055085">
    <property type="term" value="P:transmembrane transport"/>
    <property type="evidence" value="ECO:0007669"/>
    <property type="project" value="InterPro"/>
</dbReference>
<dbReference type="InterPro" id="IPR050366">
    <property type="entry name" value="BP-dependent_transpt_permease"/>
</dbReference>
<sequence length="340" mass="37638">MEQLSPDLFRPIGPDAAQGEMMARPSITYGQDAWRRLKENKLAMTGLILMGILLVFALTGPWFTPFSYSDQLLALKNKPPGYHFYVKLQRDGTGTSHVVDYSPQPIAPERGFQVEARTYWFGSDALGRDLFTRNWYGARISLTIGIVTALLVFLIGTVYGGISGLAGGWVDEIMMRIVEILSAVPFLLYVILLMVLMEPGLKTIFIALGAVYWPPMARLVRGQILALKEQEYVTAARALGAGNWRILCRHLIPNTLGPIVVYATLSVPDAIFTEAWLSFLGLGVSAPIASWGALANEGIQGMRSYPWQLFFPATFISVTMLAFNVFGDGLRDALDPRLRK</sequence>
<evidence type="ECO:0000256" key="1">
    <source>
        <dbReference type="ARBA" id="ARBA00004651"/>
    </source>
</evidence>
<dbReference type="KEGG" id="fwa:DCMF_12935"/>
<accession>A0A3G1KSZ1</accession>
<feature type="transmembrane region" description="Helical" evidence="7">
    <location>
        <begin position="42"/>
        <end position="63"/>
    </location>
</feature>
<dbReference type="CDD" id="cd06261">
    <property type="entry name" value="TM_PBP2"/>
    <property type="match status" value="1"/>
</dbReference>
<dbReference type="OrthoDB" id="9797852at2"/>
<dbReference type="PANTHER" id="PTHR43386:SF22">
    <property type="entry name" value="OLIGOPEPTIDE TRANSPORT SYSTEM PERMEASE PROTEIN OPPC"/>
    <property type="match status" value="1"/>
</dbReference>
<organism evidence="9 10">
    <name type="scientific">Formimonas warabiya</name>
    <dbReference type="NCBI Taxonomy" id="1761012"/>
    <lineage>
        <taxon>Bacteria</taxon>
        <taxon>Bacillati</taxon>
        <taxon>Bacillota</taxon>
        <taxon>Clostridia</taxon>
        <taxon>Eubacteriales</taxon>
        <taxon>Peptococcaceae</taxon>
        <taxon>Candidatus Formimonas</taxon>
    </lineage>
</organism>
<evidence type="ECO:0000256" key="2">
    <source>
        <dbReference type="ARBA" id="ARBA00022448"/>
    </source>
</evidence>
<feature type="transmembrane region" description="Helical" evidence="7">
    <location>
        <begin position="275"/>
        <end position="295"/>
    </location>
</feature>
<dbReference type="Gene3D" id="1.10.3720.10">
    <property type="entry name" value="MetI-like"/>
    <property type="match status" value="1"/>
</dbReference>
<dbReference type="GO" id="GO:0005886">
    <property type="term" value="C:plasma membrane"/>
    <property type="evidence" value="ECO:0007669"/>
    <property type="project" value="UniProtKB-SubCell"/>
</dbReference>
<keyword evidence="2 7" id="KW-0813">Transport</keyword>
<evidence type="ECO:0000313" key="10">
    <source>
        <dbReference type="Proteomes" id="UP000323521"/>
    </source>
</evidence>
<feature type="transmembrane region" description="Helical" evidence="7">
    <location>
        <begin position="307"/>
        <end position="330"/>
    </location>
</feature>
<dbReference type="Proteomes" id="UP000323521">
    <property type="component" value="Chromosome"/>
</dbReference>
<keyword evidence="3" id="KW-1003">Cell membrane</keyword>
<dbReference type="PANTHER" id="PTHR43386">
    <property type="entry name" value="OLIGOPEPTIDE TRANSPORT SYSTEM PERMEASE PROTEIN APPC"/>
    <property type="match status" value="1"/>
</dbReference>
<evidence type="ECO:0000256" key="3">
    <source>
        <dbReference type="ARBA" id="ARBA00022475"/>
    </source>
</evidence>
<comment type="similarity">
    <text evidence="7">Belongs to the binding-protein-dependent transport system permease family.</text>
</comment>
<dbReference type="Pfam" id="PF00528">
    <property type="entry name" value="BPD_transp_1"/>
    <property type="match status" value="1"/>
</dbReference>
<feature type="transmembrane region" description="Helical" evidence="7">
    <location>
        <begin position="140"/>
        <end position="165"/>
    </location>
</feature>
<gene>
    <name evidence="9" type="ORF">DCMF_12935</name>
</gene>
<dbReference type="RefSeq" id="WP_148134803.1">
    <property type="nucleotide sequence ID" value="NZ_CP017634.1"/>
</dbReference>
<dbReference type="InterPro" id="IPR025966">
    <property type="entry name" value="OppC_N"/>
</dbReference>
<evidence type="ECO:0000259" key="8">
    <source>
        <dbReference type="PROSITE" id="PS50928"/>
    </source>
</evidence>
<dbReference type="InterPro" id="IPR000515">
    <property type="entry name" value="MetI-like"/>
</dbReference>
<feature type="transmembrane region" description="Helical" evidence="7">
    <location>
        <begin position="177"/>
        <end position="197"/>
    </location>
</feature>
<comment type="subcellular location">
    <subcellularLocation>
        <location evidence="1 7">Cell membrane</location>
        <topology evidence="1 7">Multi-pass membrane protein</topology>
    </subcellularLocation>
</comment>
<dbReference type="Pfam" id="PF12911">
    <property type="entry name" value="OppC_N"/>
    <property type="match status" value="1"/>
</dbReference>
<dbReference type="PROSITE" id="PS50928">
    <property type="entry name" value="ABC_TM1"/>
    <property type="match status" value="1"/>
</dbReference>
<keyword evidence="5 7" id="KW-1133">Transmembrane helix</keyword>
<evidence type="ECO:0000256" key="7">
    <source>
        <dbReference type="RuleBase" id="RU363032"/>
    </source>
</evidence>
<evidence type="ECO:0000256" key="5">
    <source>
        <dbReference type="ARBA" id="ARBA00022989"/>
    </source>
</evidence>
<protein>
    <submittedName>
        <fullName evidence="9">Diguanylate cyclase</fullName>
    </submittedName>
</protein>
<dbReference type="EMBL" id="CP017634">
    <property type="protein sequence ID" value="ATW25546.1"/>
    <property type="molecule type" value="Genomic_DNA"/>
</dbReference>
<evidence type="ECO:0000313" key="9">
    <source>
        <dbReference type="EMBL" id="ATW25546.1"/>
    </source>
</evidence>
<feature type="domain" description="ABC transmembrane type-1" evidence="8">
    <location>
        <begin position="138"/>
        <end position="327"/>
    </location>
</feature>
<keyword evidence="4 7" id="KW-0812">Transmembrane</keyword>
<keyword evidence="10" id="KW-1185">Reference proteome</keyword>
<reference evidence="9 10" key="1">
    <citation type="submission" date="2016-10" db="EMBL/GenBank/DDBJ databases">
        <title>Complete Genome Sequence of Peptococcaceae strain DCMF.</title>
        <authorList>
            <person name="Edwards R.J."/>
            <person name="Holland S.I."/>
            <person name="Deshpande N.P."/>
            <person name="Wong Y.K."/>
            <person name="Ertan H."/>
            <person name="Manefield M."/>
            <person name="Russell T.L."/>
            <person name="Lee M.J."/>
        </authorList>
    </citation>
    <scope>NUCLEOTIDE SEQUENCE [LARGE SCALE GENOMIC DNA]</scope>
    <source>
        <strain evidence="9 10">DCMF</strain>
    </source>
</reference>
<dbReference type="AlphaFoldDB" id="A0A3G1KSZ1"/>
<proteinExistence type="inferred from homology"/>
<evidence type="ECO:0000256" key="6">
    <source>
        <dbReference type="ARBA" id="ARBA00023136"/>
    </source>
</evidence>
<keyword evidence="6 7" id="KW-0472">Membrane</keyword>
<dbReference type="SUPFAM" id="SSF161098">
    <property type="entry name" value="MetI-like"/>
    <property type="match status" value="1"/>
</dbReference>